<evidence type="ECO:0000256" key="3">
    <source>
        <dbReference type="ARBA" id="ARBA00022729"/>
    </source>
</evidence>
<evidence type="ECO:0000256" key="6">
    <source>
        <dbReference type="SAM" id="SignalP"/>
    </source>
</evidence>
<feature type="chain" id="PRO_5011546403" evidence="6">
    <location>
        <begin position="21"/>
        <end position="576"/>
    </location>
</feature>
<evidence type="ECO:0000256" key="4">
    <source>
        <dbReference type="ARBA" id="ARBA00023136"/>
    </source>
</evidence>
<dbReference type="InterPro" id="IPR012944">
    <property type="entry name" value="SusD_RagB_dom"/>
</dbReference>
<comment type="subcellular location">
    <subcellularLocation>
        <location evidence="1">Cell outer membrane</location>
    </subcellularLocation>
</comment>
<dbReference type="AlphaFoldDB" id="A0A1G8WYR9"/>
<dbReference type="STRING" id="1075417.SAMN05421823_101221"/>
<keyword evidence="4" id="KW-0472">Membrane</keyword>
<dbReference type="OrthoDB" id="9792139at2"/>
<dbReference type="InterPro" id="IPR033985">
    <property type="entry name" value="SusD-like_N"/>
</dbReference>
<evidence type="ECO:0000256" key="1">
    <source>
        <dbReference type="ARBA" id="ARBA00004442"/>
    </source>
</evidence>
<dbReference type="RefSeq" id="WP_089678052.1">
    <property type="nucleotide sequence ID" value="NZ_FNFO01000001.1"/>
</dbReference>
<keyword evidence="3 6" id="KW-0732">Signal</keyword>
<dbReference type="SUPFAM" id="SSF48452">
    <property type="entry name" value="TPR-like"/>
    <property type="match status" value="1"/>
</dbReference>
<reference evidence="9 10" key="1">
    <citation type="submission" date="2016-10" db="EMBL/GenBank/DDBJ databases">
        <authorList>
            <person name="de Groot N.N."/>
        </authorList>
    </citation>
    <scope>NUCLEOTIDE SEQUENCE [LARGE SCALE GENOMIC DNA]</scope>
    <source>
        <strain evidence="9 10">DSM 25186</strain>
    </source>
</reference>
<evidence type="ECO:0000259" key="7">
    <source>
        <dbReference type="Pfam" id="PF07980"/>
    </source>
</evidence>
<evidence type="ECO:0000313" key="10">
    <source>
        <dbReference type="Proteomes" id="UP000198510"/>
    </source>
</evidence>
<keyword evidence="10" id="KW-1185">Reference proteome</keyword>
<dbReference type="Pfam" id="PF14322">
    <property type="entry name" value="SusD-like_3"/>
    <property type="match status" value="1"/>
</dbReference>
<comment type="similarity">
    <text evidence="2">Belongs to the SusD family.</text>
</comment>
<protein>
    <submittedName>
        <fullName evidence="9">Starch-binding associating with outer membrane</fullName>
    </submittedName>
</protein>
<organism evidence="9 10">
    <name type="scientific">Catalinimonas alkaloidigena</name>
    <dbReference type="NCBI Taxonomy" id="1075417"/>
    <lineage>
        <taxon>Bacteria</taxon>
        <taxon>Pseudomonadati</taxon>
        <taxon>Bacteroidota</taxon>
        <taxon>Cytophagia</taxon>
        <taxon>Cytophagales</taxon>
        <taxon>Catalimonadaceae</taxon>
        <taxon>Catalinimonas</taxon>
    </lineage>
</organism>
<dbReference type="Pfam" id="PF07980">
    <property type="entry name" value="SusD_RagB"/>
    <property type="match status" value="1"/>
</dbReference>
<feature type="domain" description="RagB/SusD" evidence="7">
    <location>
        <begin position="282"/>
        <end position="576"/>
    </location>
</feature>
<proteinExistence type="inferred from homology"/>
<evidence type="ECO:0000256" key="5">
    <source>
        <dbReference type="ARBA" id="ARBA00023237"/>
    </source>
</evidence>
<name>A0A1G8WYR9_9BACT</name>
<dbReference type="GO" id="GO:0009279">
    <property type="term" value="C:cell outer membrane"/>
    <property type="evidence" value="ECO:0007669"/>
    <property type="project" value="UniProtKB-SubCell"/>
</dbReference>
<sequence>MKLKTISLFSAALLILAACSEDFLEYEPKGVLSSENVAVPENIEGLVTAAYAGIANDEMIGPITSSWVYGSVRSDDAYKAGGGISDVIDINYLEQYNLVQPQTGDNWMGPLTFSNHYKAISRTNFALKALQETEDFDLKATRTGELRFLRGHSYFMLKQLFKYIPYIDETKSPEEILQTSNREYTNDELWNKIADDFQFAIDNLPATQPEVGRANQLAAKAYLAKVRLYQAYEQNESHQVVNINAARLEEVVSLTSDVIDAGRYSLQGDFAENFLDGYDNGTESVFAAQFSIADGTTTGRVSFVTGLNSPHGAPEYGCCGFHYASQNMVNAFKTSEAGLPMFDTFNDEDMLAPSDFLANGVDPRLDHTVGVPGHPYKYNPEFVYSESWARDPGVYGFFGNMKEQQLPDCACYLKQGPFIGTSKNIDFIRYADVLLMKAEALIELGRHAEALPLINQVRERAKASTERLQKADGSNPSNYRIETYVPGSNIDWTQENARKALQWERRLEFAMESPRFFDLVRWGIAEPTLNAYLAEEKTKRDYLSNAHFTAGRDEYLPIPQREIDFTKGRYEQNPGY</sequence>
<feature type="domain" description="SusD-like N-terminal" evidence="8">
    <location>
        <begin position="22"/>
        <end position="228"/>
    </location>
</feature>
<dbReference type="Proteomes" id="UP000198510">
    <property type="component" value="Unassembled WGS sequence"/>
</dbReference>
<gene>
    <name evidence="9" type="ORF">SAMN05421823_101221</name>
</gene>
<evidence type="ECO:0000256" key="2">
    <source>
        <dbReference type="ARBA" id="ARBA00006275"/>
    </source>
</evidence>
<dbReference type="EMBL" id="FNFO01000001">
    <property type="protein sequence ID" value="SDJ83532.1"/>
    <property type="molecule type" value="Genomic_DNA"/>
</dbReference>
<dbReference type="PROSITE" id="PS51257">
    <property type="entry name" value="PROKAR_LIPOPROTEIN"/>
    <property type="match status" value="1"/>
</dbReference>
<evidence type="ECO:0000259" key="8">
    <source>
        <dbReference type="Pfam" id="PF14322"/>
    </source>
</evidence>
<keyword evidence="5" id="KW-0998">Cell outer membrane</keyword>
<dbReference type="InterPro" id="IPR011990">
    <property type="entry name" value="TPR-like_helical_dom_sf"/>
</dbReference>
<feature type="signal peptide" evidence="6">
    <location>
        <begin position="1"/>
        <end position="20"/>
    </location>
</feature>
<evidence type="ECO:0000313" key="9">
    <source>
        <dbReference type="EMBL" id="SDJ83532.1"/>
    </source>
</evidence>
<accession>A0A1G8WYR9</accession>
<dbReference type="Gene3D" id="1.25.40.390">
    <property type="match status" value="1"/>
</dbReference>